<dbReference type="PROSITE" id="PS50851">
    <property type="entry name" value="CHEW"/>
    <property type="match status" value="1"/>
</dbReference>
<protein>
    <submittedName>
        <fullName evidence="2">Chemotaxis protein CheW</fullName>
    </submittedName>
</protein>
<dbReference type="SUPFAM" id="SSF50341">
    <property type="entry name" value="CheW-like"/>
    <property type="match status" value="1"/>
</dbReference>
<dbReference type="EMBL" id="BAABDM010000002">
    <property type="protein sequence ID" value="GAA4094175.1"/>
    <property type="molecule type" value="Genomic_DNA"/>
</dbReference>
<dbReference type="InterPro" id="IPR036061">
    <property type="entry name" value="CheW-like_dom_sf"/>
</dbReference>
<feature type="domain" description="CheW-like" evidence="1">
    <location>
        <begin position="38"/>
        <end position="178"/>
    </location>
</feature>
<keyword evidence="3" id="KW-1185">Reference proteome</keyword>
<proteinExistence type="predicted"/>
<evidence type="ECO:0000313" key="3">
    <source>
        <dbReference type="Proteomes" id="UP001500392"/>
    </source>
</evidence>
<organism evidence="2 3">
    <name type="scientific">Zhongshania borealis</name>
    <dbReference type="NCBI Taxonomy" id="889488"/>
    <lineage>
        <taxon>Bacteria</taxon>
        <taxon>Pseudomonadati</taxon>
        <taxon>Pseudomonadota</taxon>
        <taxon>Gammaproteobacteria</taxon>
        <taxon>Cellvibrionales</taxon>
        <taxon>Spongiibacteraceae</taxon>
        <taxon>Zhongshania</taxon>
    </lineage>
</organism>
<comment type="caution">
    <text evidence="2">The sequence shown here is derived from an EMBL/GenBank/DDBJ whole genome shotgun (WGS) entry which is preliminary data.</text>
</comment>
<dbReference type="Proteomes" id="UP001500392">
    <property type="component" value="Unassembled WGS sequence"/>
</dbReference>
<gene>
    <name evidence="2" type="ORF">GCM10022414_17610</name>
</gene>
<evidence type="ECO:0000313" key="2">
    <source>
        <dbReference type="EMBL" id="GAA4094175.1"/>
    </source>
</evidence>
<dbReference type="InterPro" id="IPR002545">
    <property type="entry name" value="CheW-lke_dom"/>
</dbReference>
<accession>A0ABP7WQD2</accession>
<dbReference type="SMART" id="SM00260">
    <property type="entry name" value="CheW"/>
    <property type="match status" value="1"/>
</dbReference>
<dbReference type="PANTHER" id="PTHR22617">
    <property type="entry name" value="CHEMOTAXIS SENSOR HISTIDINE KINASE-RELATED"/>
    <property type="match status" value="1"/>
</dbReference>
<name>A0ABP7WQD2_9GAMM</name>
<dbReference type="Gene3D" id="2.30.30.40">
    <property type="entry name" value="SH3 Domains"/>
    <property type="match status" value="1"/>
</dbReference>
<evidence type="ECO:0000259" key="1">
    <source>
        <dbReference type="PROSITE" id="PS50851"/>
    </source>
</evidence>
<dbReference type="InterPro" id="IPR039315">
    <property type="entry name" value="CheW"/>
</dbReference>
<sequence length="183" mass="20459">MTGIMTDTSSFDYLLEISRRCDVGTTSLPSARDQLAVSWSGVGFLLGEHYCVAAMDDIAEVLTEPASTRLPGVKPWVRGVANVRGRLLPLIDLTVFLGESRTTEQRQRRVLVIEKGDTYIGLIVDDVFGMQHFPVDQYQVDSVFSSEKLAKYAQGAYQQAERRWALFRPSQLINDSDFYTVAA</sequence>
<reference evidence="3" key="1">
    <citation type="journal article" date="2019" name="Int. J. Syst. Evol. Microbiol.">
        <title>The Global Catalogue of Microorganisms (GCM) 10K type strain sequencing project: providing services to taxonomists for standard genome sequencing and annotation.</title>
        <authorList>
            <consortium name="The Broad Institute Genomics Platform"/>
            <consortium name="The Broad Institute Genome Sequencing Center for Infectious Disease"/>
            <person name="Wu L."/>
            <person name="Ma J."/>
        </authorList>
    </citation>
    <scope>NUCLEOTIDE SEQUENCE [LARGE SCALE GENOMIC DNA]</scope>
    <source>
        <strain evidence="3">JCM 17304</strain>
    </source>
</reference>
<dbReference type="PANTHER" id="PTHR22617:SF43">
    <property type="entry name" value="PROTEIN PILI"/>
    <property type="match status" value="1"/>
</dbReference>
<dbReference type="Gene3D" id="2.40.50.180">
    <property type="entry name" value="CheA-289, Domain 4"/>
    <property type="match status" value="1"/>
</dbReference>
<dbReference type="Pfam" id="PF01584">
    <property type="entry name" value="CheW"/>
    <property type="match status" value="1"/>
</dbReference>